<evidence type="ECO:0000313" key="1">
    <source>
        <dbReference type="EMBL" id="DAE26984.1"/>
    </source>
</evidence>
<sequence>MAERFVLRIIHGIDFGLNYMISHKVQLDASCGRTFLPQGALSYAALGVSILL</sequence>
<dbReference type="EMBL" id="BK015825">
    <property type="protein sequence ID" value="DAE26984.1"/>
    <property type="molecule type" value="Genomic_DNA"/>
</dbReference>
<reference evidence="1" key="1">
    <citation type="journal article" date="2021" name="Proc. Natl. Acad. Sci. U.S.A.">
        <title>A Catalog of Tens of Thousands of Viruses from Human Metagenomes Reveals Hidden Associations with Chronic Diseases.</title>
        <authorList>
            <person name="Tisza M.J."/>
            <person name="Buck C.B."/>
        </authorList>
    </citation>
    <scope>NUCLEOTIDE SEQUENCE</scope>
    <source>
        <strain evidence="1">CtVE78</strain>
    </source>
</reference>
<protein>
    <submittedName>
        <fullName evidence="1">Uncharacterized protein</fullName>
    </submittedName>
</protein>
<name>A0A8S5R6G8_9VIRU</name>
<organism evidence="1">
    <name type="scientific">virus sp. ctVE78</name>
    <dbReference type="NCBI Taxonomy" id="2826804"/>
    <lineage>
        <taxon>Viruses</taxon>
    </lineage>
</organism>
<accession>A0A8S5R6G8</accession>
<proteinExistence type="predicted"/>